<feature type="compositionally biased region" description="Basic and acidic residues" evidence="1">
    <location>
        <begin position="344"/>
        <end position="357"/>
    </location>
</feature>
<dbReference type="GeneID" id="107898016"/>
<dbReference type="Pfam" id="PF03732">
    <property type="entry name" value="Retrotrans_gag"/>
    <property type="match status" value="1"/>
</dbReference>
<dbReference type="PANTHER" id="PTHR32108:SF5">
    <property type="entry name" value="DYNACTIN SUBUNIT 1-LIKE"/>
    <property type="match status" value="1"/>
</dbReference>
<dbReference type="AlphaFoldDB" id="A0A1U8ILT4"/>
<dbReference type="PANTHER" id="PTHR32108">
    <property type="entry name" value="DNA-DIRECTED RNA POLYMERASE SUBUNIT ALPHA"/>
    <property type="match status" value="1"/>
</dbReference>
<evidence type="ECO:0000313" key="4">
    <source>
        <dbReference type="RefSeq" id="XP_016679066.1"/>
    </source>
</evidence>
<evidence type="ECO:0000313" key="3">
    <source>
        <dbReference type="Proteomes" id="UP000818029"/>
    </source>
</evidence>
<proteinExistence type="predicted"/>
<protein>
    <recommendedName>
        <fullName evidence="2">Retrotransposon gag domain-containing protein</fullName>
    </recommendedName>
</protein>
<reference evidence="3" key="1">
    <citation type="journal article" date="2020" name="Nat. Genet.">
        <title>Genomic diversifications of five Gossypium allopolyploid species and their impact on cotton improvement.</title>
        <authorList>
            <person name="Chen Z.J."/>
            <person name="Sreedasyam A."/>
            <person name="Ando A."/>
            <person name="Song Q."/>
            <person name="De Santiago L.M."/>
            <person name="Hulse-Kemp A.M."/>
            <person name="Ding M."/>
            <person name="Ye W."/>
            <person name="Kirkbride R.C."/>
            <person name="Jenkins J."/>
            <person name="Plott C."/>
            <person name="Lovell J."/>
            <person name="Lin Y.M."/>
            <person name="Vaughn R."/>
            <person name="Liu B."/>
            <person name="Simpson S."/>
            <person name="Scheffler B.E."/>
            <person name="Wen L."/>
            <person name="Saski C.A."/>
            <person name="Grover C.E."/>
            <person name="Hu G."/>
            <person name="Conover J.L."/>
            <person name="Carlson J.W."/>
            <person name="Shu S."/>
            <person name="Boston L.B."/>
            <person name="Williams M."/>
            <person name="Peterson D.G."/>
            <person name="McGee K."/>
            <person name="Jones D.C."/>
            <person name="Wendel J.F."/>
            <person name="Stelly D.M."/>
            <person name="Grimwood J."/>
            <person name="Schmutz J."/>
        </authorList>
    </citation>
    <scope>NUCLEOTIDE SEQUENCE [LARGE SCALE GENOMIC DNA]</scope>
    <source>
        <strain evidence="3">cv. TM-1</strain>
    </source>
</reference>
<name>A0A1U8ILT4_GOSHI</name>
<feature type="domain" description="Retrotransposon gag" evidence="2">
    <location>
        <begin position="219"/>
        <end position="305"/>
    </location>
</feature>
<dbReference type="RefSeq" id="XP_016679066.1">
    <property type="nucleotide sequence ID" value="XM_016823577.1"/>
</dbReference>
<dbReference type="Proteomes" id="UP000818029">
    <property type="component" value="Chromosome D04"/>
</dbReference>
<feature type="compositionally biased region" description="Polar residues" evidence="1">
    <location>
        <begin position="359"/>
        <end position="371"/>
    </location>
</feature>
<feature type="region of interest" description="Disordered" evidence="1">
    <location>
        <begin position="343"/>
        <end position="400"/>
    </location>
</feature>
<evidence type="ECO:0000256" key="1">
    <source>
        <dbReference type="SAM" id="MobiDB-lite"/>
    </source>
</evidence>
<reference evidence="4" key="2">
    <citation type="submission" date="2025-08" db="UniProtKB">
        <authorList>
            <consortium name="RefSeq"/>
        </authorList>
    </citation>
    <scope>IDENTIFICATION</scope>
</reference>
<gene>
    <name evidence="4" type="primary">LOC107898016</name>
</gene>
<dbReference type="InterPro" id="IPR005162">
    <property type="entry name" value="Retrotrans_gag_dom"/>
</dbReference>
<accession>A0A1U8ILT4</accession>
<dbReference type="PaxDb" id="3635-A0A1U8ILT4"/>
<feature type="compositionally biased region" description="Polar residues" evidence="1">
    <location>
        <begin position="378"/>
        <end position="387"/>
    </location>
</feature>
<dbReference type="KEGG" id="ghi:107898016"/>
<keyword evidence="3" id="KW-1185">Reference proteome</keyword>
<organism evidence="3 4">
    <name type="scientific">Gossypium hirsutum</name>
    <name type="common">Upland cotton</name>
    <name type="synonym">Gossypium mexicanum</name>
    <dbReference type="NCBI Taxonomy" id="3635"/>
    <lineage>
        <taxon>Eukaryota</taxon>
        <taxon>Viridiplantae</taxon>
        <taxon>Streptophyta</taxon>
        <taxon>Embryophyta</taxon>
        <taxon>Tracheophyta</taxon>
        <taxon>Spermatophyta</taxon>
        <taxon>Magnoliopsida</taxon>
        <taxon>eudicotyledons</taxon>
        <taxon>Gunneridae</taxon>
        <taxon>Pentapetalae</taxon>
        <taxon>rosids</taxon>
        <taxon>malvids</taxon>
        <taxon>Malvales</taxon>
        <taxon>Malvaceae</taxon>
        <taxon>Malvoideae</taxon>
        <taxon>Gossypium</taxon>
    </lineage>
</organism>
<evidence type="ECO:0000259" key="2">
    <source>
        <dbReference type="Pfam" id="PF03732"/>
    </source>
</evidence>
<sequence length="516" mass="58992">MQDQLQQQMQIEKIQQKMMDKMMESQGSMMTKLTQLLTEGKDKGKSPMVNVEEEGDDGPLYPPSFIPLHVQPQVKMYPRKSSVTIRPQQFQADISRSMNYQARSGSSPENNLVTPVVLDFDEAVEKEKTKEELLKQLEERWKWIEERFKALETIEICHRIDAKDLSLIPVLVLPYKFKIPEFEKYNGTTCPEAHITMFCGRMTGYVNSEQLLIHCFQDNLMGAASKWYNQLSRAKISSLRDLAQAFMKQYGHMAEMVPDRITLQNMEKKLNEGFRQYAQRWREVAVQVQPLLLEREMTMLFINALKAPFITHMLGSATKSFSDIVMCSEMIESAIRSGNIDVEENNKRQASKKKEGEVNNVSAYNKSVTVNQRRKVVANQQGSSKQESGGRPSTERPQFTPIPMSYKELYQNLFNAHVVAPFYLTPLQLSYPEWYNANAQCDYHAGVTGHSIEHCTAFKKLVERLITMGVVKVDDSFGTGNPLPNHTDSGVNMMSENEGKRVNGSVAEVKIPLMWV</sequence>